<reference evidence="1" key="1">
    <citation type="journal article" date="2014" name="Front. Microbiol.">
        <title>High frequency of phylogenetically diverse reductive dehalogenase-homologous genes in deep subseafloor sedimentary metagenomes.</title>
        <authorList>
            <person name="Kawai M."/>
            <person name="Futagami T."/>
            <person name="Toyoda A."/>
            <person name="Takaki Y."/>
            <person name="Nishi S."/>
            <person name="Hori S."/>
            <person name="Arai W."/>
            <person name="Tsubouchi T."/>
            <person name="Morono Y."/>
            <person name="Uchiyama I."/>
            <person name="Ito T."/>
            <person name="Fujiyama A."/>
            <person name="Inagaki F."/>
            <person name="Takami H."/>
        </authorList>
    </citation>
    <scope>NUCLEOTIDE SEQUENCE</scope>
    <source>
        <strain evidence="1">Expedition CK06-06</strain>
    </source>
</reference>
<gene>
    <name evidence="1" type="ORF">S12H4_05269</name>
</gene>
<protein>
    <submittedName>
        <fullName evidence="1">Uncharacterized protein</fullName>
    </submittedName>
</protein>
<sequence>MTIWRPWPYAAKAIVQHEWLGTSLFVWVTFKYPMDQTV</sequence>
<accession>X1Q490</accession>
<dbReference type="AlphaFoldDB" id="X1Q490"/>
<feature type="non-terminal residue" evidence="1">
    <location>
        <position position="38"/>
    </location>
</feature>
<name>X1Q490_9ZZZZ</name>
<proteinExistence type="predicted"/>
<dbReference type="EMBL" id="BARW01001720">
    <property type="protein sequence ID" value="GAI63028.1"/>
    <property type="molecule type" value="Genomic_DNA"/>
</dbReference>
<evidence type="ECO:0000313" key="1">
    <source>
        <dbReference type="EMBL" id="GAI63028.1"/>
    </source>
</evidence>
<comment type="caution">
    <text evidence="1">The sequence shown here is derived from an EMBL/GenBank/DDBJ whole genome shotgun (WGS) entry which is preliminary data.</text>
</comment>
<organism evidence="1">
    <name type="scientific">marine sediment metagenome</name>
    <dbReference type="NCBI Taxonomy" id="412755"/>
    <lineage>
        <taxon>unclassified sequences</taxon>
        <taxon>metagenomes</taxon>
        <taxon>ecological metagenomes</taxon>
    </lineage>
</organism>